<evidence type="ECO:0000256" key="2">
    <source>
        <dbReference type="SAM" id="MobiDB-lite"/>
    </source>
</evidence>
<dbReference type="NCBIfam" id="NF001220">
    <property type="entry name" value="PRK00194.1"/>
    <property type="match status" value="1"/>
</dbReference>
<dbReference type="SUPFAM" id="SSF55021">
    <property type="entry name" value="ACT-like"/>
    <property type="match status" value="1"/>
</dbReference>
<dbReference type="HAMAP" id="MF_01054">
    <property type="entry name" value="UPF0237"/>
    <property type="match status" value="1"/>
</dbReference>
<dbReference type="EMBL" id="DROD01000293">
    <property type="protein sequence ID" value="HHJ52402.1"/>
    <property type="molecule type" value="Genomic_DNA"/>
</dbReference>
<feature type="domain" description="ACT" evidence="3">
    <location>
        <begin position="27"/>
        <end position="101"/>
    </location>
</feature>
<dbReference type="AlphaFoldDB" id="A0A7V5PNL2"/>
<dbReference type="Pfam" id="PF13740">
    <property type="entry name" value="ACT_6"/>
    <property type="match status" value="1"/>
</dbReference>
<accession>A0A7V5PNL2</accession>
<evidence type="ECO:0000256" key="1">
    <source>
        <dbReference type="HAMAP-Rule" id="MF_01054"/>
    </source>
</evidence>
<dbReference type="CDD" id="cd04872">
    <property type="entry name" value="ACT_1ZPV"/>
    <property type="match status" value="1"/>
</dbReference>
<name>A0A7V5PNL2_CALAY</name>
<organism evidence="4">
    <name type="scientific">Caldithrix abyssi</name>
    <dbReference type="NCBI Taxonomy" id="187145"/>
    <lineage>
        <taxon>Bacteria</taxon>
        <taxon>Pseudomonadati</taxon>
        <taxon>Calditrichota</taxon>
        <taxon>Calditrichia</taxon>
        <taxon>Calditrichales</taxon>
        <taxon>Calditrichaceae</taxon>
        <taxon>Caldithrix</taxon>
    </lineage>
</organism>
<feature type="region of interest" description="Disordered" evidence="2">
    <location>
        <begin position="1"/>
        <end position="20"/>
    </location>
</feature>
<comment type="caution">
    <text evidence="4">The sequence shown here is derived from an EMBL/GenBank/DDBJ whole genome shotgun (WGS) entry which is preliminary data.</text>
</comment>
<dbReference type="PANTHER" id="PTHR34875">
    <property type="entry name" value="UPF0237 PROTEIN MJ1558"/>
    <property type="match status" value="1"/>
</dbReference>
<dbReference type="PROSITE" id="PS51671">
    <property type="entry name" value="ACT"/>
    <property type="match status" value="1"/>
</dbReference>
<dbReference type="PANTHER" id="PTHR34875:SF6">
    <property type="entry name" value="UPF0237 PROTEIN MJ1558"/>
    <property type="match status" value="1"/>
</dbReference>
<dbReference type="InterPro" id="IPR050990">
    <property type="entry name" value="UPF0237/GcvR_regulator"/>
</dbReference>
<evidence type="ECO:0000313" key="4">
    <source>
        <dbReference type="EMBL" id="HHJ52402.1"/>
    </source>
</evidence>
<dbReference type="InterPro" id="IPR002912">
    <property type="entry name" value="ACT_dom"/>
</dbReference>
<proteinExistence type="inferred from homology"/>
<reference evidence="4" key="1">
    <citation type="journal article" date="2020" name="mSystems">
        <title>Genome- and Community-Level Interaction Insights into Carbon Utilization and Element Cycling Functions of Hydrothermarchaeota in Hydrothermal Sediment.</title>
        <authorList>
            <person name="Zhou Z."/>
            <person name="Liu Y."/>
            <person name="Xu W."/>
            <person name="Pan J."/>
            <person name="Luo Z.H."/>
            <person name="Li M."/>
        </authorList>
    </citation>
    <scope>NUCLEOTIDE SEQUENCE [LARGE SCALE GENOMIC DNA]</scope>
    <source>
        <strain evidence="4">HyVt-527</strain>
    </source>
</reference>
<dbReference type="InterPro" id="IPR022986">
    <property type="entry name" value="UPF0237_ACT"/>
</dbReference>
<dbReference type="Proteomes" id="UP000886124">
    <property type="component" value="Unassembled WGS sequence"/>
</dbReference>
<evidence type="ECO:0000259" key="3">
    <source>
        <dbReference type="PROSITE" id="PS51671"/>
    </source>
</evidence>
<gene>
    <name evidence="4" type="ORF">ENJ89_04340</name>
</gene>
<dbReference type="InterPro" id="IPR045865">
    <property type="entry name" value="ACT-like_dom_sf"/>
</dbReference>
<sequence length="112" mass="12466">MDVEQPAVRTEAASANTSPAKKPNRIIVTAFGRNQVGILAGLTGLIAECNCDILDLSQKILQDFFTIMLLVDISESTLSFDEIKKRLIQKGEQLDLKVIVQHEDIFNAMHRI</sequence>
<protein>
    <recommendedName>
        <fullName evidence="1">UPF0237 protein ENJ89_04340</fullName>
    </recommendedName>
</protein>
<comment type="similarity">
    <text evidence="1">Belongs to the UPF0237 family.</text>
</comment>
<dbReference type="Gene3D" id="3.30.70.260">
    <property type="match status" value="1"/>
</dbReference>